<dbReference type="NCBIfam" id="NF002850">
    <property type="entry name" value="PRK03114.1"/>
    <property type="match status" value="1"/>
</dbReference>
<evidence type="ECO:0000256" key="6">
    <source>
        <dbReference type="ARBA" id="ARBA00022842"/>
    </source>
</evidence>
<evidence type="ECO:0000256" key="2">
    <source>
        <dbReference type="ARBA" id="ARBA00001946"/>
    </source>
</evidence>
<evidence type="ECO:0000259" key="12">
    <source>
        <dbReference type="Pfam" id="PF01931"/>
    </source>
</evidence>
<evidence type="ECO:0000256" key="5">
    <source>
        <dbReference type="ARBA" id="ARBA00022801"/>
    </source>
</evidence>
<comment type="cofactor">
    <cofactor evidence="1">
        <name>Mn(2+)</name>
        <dbReference type="ChEBI" id="CHEBI:29035"/>
    </cofactor>
</comment>
<dbReference type="Gene3D" id="3.90.950.10">
    <property type="match status" value="1"/>
</dbReference>
<dbReference type="STRING" id="86666.SAMN04490247_2767"/>
<evidence type="ECO:0000256" key="1">
    <source>
        <dbReference type="ARBA" id="ARBA00001936"/>
    </source>
</evidence>
<dbReference type="InterPro" id="IPR029001">
    <property type="entry name" value="ITPase-like_fam"/>
</dbReference>
<sequence>MKIYVGSLNPSKLTAVSEAFPEETVVEMDVDSKVSSQPFSDEETLEGAIHRARECAMASKADLGIGLEGGVMEIDDDLYLCNWGALVDQYENIYTAAGARIKLPEEVHEQMNKGLELGEVMEKYTQKNNVRKKEGAIGIFTNGQMNRDKMFQHIVTLLKGQWEYDQL</sequence>
<feature type="domain" description="Non-canonical purine NTP phosphatase/PRRC1" evidence="12">
    <location>
        <begin position="6"/>
        <end position="156"/>
    </location>
</feature>
<dbReference type="Pfam" id="PF01931">
    <property type="entry name" value="NTPase_I-T"/>
    <property type="match status" value="1"/>
</dbReference>
<comment type="catalytic activity">
    <reaction evidence="11">
        <text>XTP + H2O = XDP + phosphate + H(+)</text>
        <dbReference type="Rhea" id="RHEA:28406"/>
        <dbReference type="ChEBI" id="CHEBI:15377"/>
        <dbReference type="ChEBI" id="CHEBI:15378"/>
        <dbReference type="ChEBI" id="CHEBI:43474"/>
        <dbReference type="ChEBI" id="CHEBI:59884"/>
        <dbReference type="ChEBI" id="CHEBI:61314"/>
        <dbReference type="EC" id="3.6.1.73"/>
    </reaction>
</comment>
<dbReference type="InterPro" id="IPR050299">
    <property type="entry name" value="YjjX_NTPase"/>
</dbReference>
<reference evidence="14" key="1">
    <citation type="submission" date="2016-10" db="EMBL/GenBank/DDBJ databases">
        <authorList>
            <person name="Varghese N."/>
            <person name="Submissions S."/>
        </authorList>
    </citation>
    <scope>NUCLEOTIDE SEQUENCE [LARGE SCALE GENOMIC DNA]</scope>
    <source>
        <strain evidence="14">DSM 4771</strain>
    </source>
</reference>
<dbReference type="Proteomes" id="UP000199225">
    <property type="component" value="Unassembled WGS sequence"/>
</dbReference>
<gene>
    <name evidence="13" type="ORF">SAMN04490247_2767</name>
</gene>
<keyword evidence="5" id="KW-0378">Hydrolase</keyword>
<dbReference type="GO" id="GO:0103023">
    <property type="term" value="F:ITPase activity"/>
    <property type="evidence" value="ECO:0007669"/>
    <property type="project" value="UniProtKB-EC"/>
</dbReference>
<evidence type="ECO:0000256" key="3">
    <source>
        <dbReference type="ARBA" id="ARBA00022723"/>
    </source>
</evidence>
<evidence type="ECO:0000256" key="7">
    <source>
        <dbReference type="ARBA" id="ARBA00023080"/>
    </source>
</evidence>
<evidence type="ECO:0000313" key="14">
    <source>
        <dbReference type="Proteomes" id="UP000199225"/>
    </source>
</evidence>
<evidence type="ECO:0000256" key="4">
    <source>
        <dbReference type="ARBA" id="ARBA00022741"/>
    </source>
</evidence>
<dbReference type="OrthoDB" id="164951at2"/>
<keyword evidence="6" id="KW-0460">Magnesium</keyword>
<evidence type="ECO:0000313" key="13">
    <source>
        <dbReference type="EMBL" id="SDJ66545.1"/>
    </source>
</evidence>
<dbReference type="PANTHER" id="PTHR34699">
    <property type="match status" value="1"/>
</dbReference>
<dbReference type="GO" id="GO:0046872">
    <property type="term" value="F:metal ion binding"/>
    <property type="evidence" value="ECO:0007669"/>
    <property type="project" value="UniProtKB-KW"/>
</dbReference>
<dbReference type="RefSeq" id="WP_093194459.1">
    <property type="nucleotide sequence ID" value="NZ_FNEV01000009.1"/>
</dbReference>
<proteinExistence type="predicted"/>
<organism evidence="13 14">
    <name type="scientific">Salimicrobium halophilum</name>
    <dbReference type="NCBI Taxonomy" id="86666"/>
    <lineage>
        <taxon>Bacteria</taxon>
        <taxon>Bacillati</taxon>
        <taxon>Bacillota</taxon>
        <taxon>Bacilli</taxon>
        <taxon>Bacillales</taxon>
        <taxon>Bacillaceae</taxon>
        <taxon>Salimicrobium</taxon>
    </lineage>
</organism>
<keyword evidence="14" id="KW-1185">Reference proteome</keyword>
<evidence type="ECO:0000256" key="9">
    <source>
        <dbReference type="ARBA" id="ARBA00038901"/>
    </source>
</evidence>
<evidence type="ECO:0000256" key="10">
    <source>
        <dbReference type="ARBA" id="ARBA00048174"/>
    </source>
</evidence>
<dbReference type="InterPro" id="IPR026533">
    <property type="entry name" value="NTPase/PRRC1"/>
</dbReference>
<keyword evidence="4" id="KW-0547">Nucleotide-binding</keyword>
<dbReference type="EMBL" id="FNEV01000009">
    <property type="protein sequence ID" value="SDJ66545.1"/>
    <property type="molecule type" value="Genomic_DNA"/>
</dbReference>
<evidence type="ECO:0000256" key="8">
    <source>
        <dbReference type="ARBA" id="ARBA00023211"/>
    </source>
</evidence>
<dbReference type="PANTHER" id="PTHR34699:SF2">
    <property type="entry name" value="NON-CANONICAL PURINE NTP PHOSPHATASE_PRRC1 DOMAIN-CONTAINING PROTEIN"/>
    <property type="match status" value="1"/>
</dbReference>
<comment type="cofactor">
    <cofactor evidence="2">
        <name>Mg(2+)</name>
        <dbReference type="ChEBI" id="CHEBI:18420"/>
    </cofactor>
</comment>
<dbReference type="EC" id="3.6.1.73" evidence="9"/>
<keyword evidence="3" id="KW-0479">Metal-binding</keyword>
<evidence type="ECO:0000256" key="11">
    <source>
        <dbReference type="ARBA" id="ARBA00048781"/>
    </source>
</evidence>
<keyword evidence="8" id="KW-0464">Manganese</keyword>
<dbReference type="SUPFAM" id="SSF52972">
    <property type="entry name" value="ITPase-like"/>
    <property type="match status" value="1"/>
</dbReference>
<dbReference type="GO" id="GO:0009117">
    <property type="term" value="P:nucleotide metabolic process"/>
    <property type="evidence" value="ECO:0007669"/>
    <property type="project" value="UniProtKB-KW"/>
</dbReference>
<keyword evidence="7" id="KW-0546">Nucleotide metabolism</keyword>
<comment type="catalytic activity">
    <reaction evidence="10">
        <text>ITP + H2O = IDP + phosphate + H(+)</text>
        <dbReference type="Rhea" id="RHEA:28330"/>
        <dbReference type="ChEBI" id="CHEBI:15377"/>
        <dbReference type="ChEBI" id="CHEBI:15378"/>
        <dbReference type="ChEBI" id="CHEBI:43474"/>
        <dbReference type="ChEBI" id="CHEBI:58280"/>
        <dbReference type="ChEBI" id="CHEBI:61402"/>
        <dbReference type="EC" id="3.6.1.73"/>
    </reaction>
</comment>
<protein>
    <recommendedName>
        <fullName evidence="9">inosine/xanthosine triphosphatase</fullName>
        <ecNumber evidence="9">3.6.1.73</ecNumber>
    </recommendedName>
</protein>
<dbReference type="AlphaFoldDB" id="A0A1G8VMC3"/>
<name>A0A1G8VMC3_9BACI</name>
<dbReference type="GO" id="GO:0000166">
    <property type="term" value="F:nucleotide binding"/>
    <property type="evidence" value="ECO:0007669"/>
    <property type="project" value="UniProtKB-KW"/>
</dbReference>
<accession>A0A1G8VMC3</accession>